<evidence type="ECO:0000256" key="9">
    <source>
        <dbReference type="SAM" id="Phobius"/>
    </source>
</evidence>
<dbReference type="SMART" id="SM00730">
    <property type="entry name" value="PSN"/>
    <property type="match status" value="1"/>
</dbReference>
<dbReference type="PANTHER" id="PTHR12174:SF23">
    <property type="entry name" value="MINOR HISTOCOMPATIBILITY ANTIGEN H13"/>
    <property type="match status" value="1"/>
</dbReference>
<comment type="similarity">
    <text evidence="2">Belongs to the peptidase A22B family.</text>
</comment>
<evidence type="ECO:0000256" key="4">
    <source>
        <dbReference type="ARBA" id="ARBA00022801"/>
    </source>
</evidence>
<gene>
    <name evidence="10" type="ORF">FisN_3Lh457</name>
</gene>
<organism evidence="10 11">
    <name type="scientific">Fistulifera solaris</name>
    <name type="common">Oleaginous diatom</name>
    <dbReference type="NCBI Taxonomy" id="1519565"/>
    <lineage>
        <taxon>Eukaryota</taxon>
        <taxon>Sar</taxon>
        <taxon>Stramenopiles</taxon>
        <taxon>Ochrophyta</taxon>
        <taxon>Bacillariophyta</taxon>
        <taxon>Bacillariophyceae</taxon>
        <taxon>Bacillariophycidae</taxon>
        <taxon>Naviculales</taxon>
        <taxon>Naviculaceae</taxon>
        <taxon>Fistulifera</taxon>
    </lineage>
</organism>
<feature type="transmembrane region" description="Helical" evidence="9">
    <location>
        <begin position="318"/>
        <end position="340"/>
    </location>
</feature>
<sequence>MSNAVTSNPLLVASYAYIALVWGVSQLVYVPFVAHLLSLVTAILYASCHASLGLLLKEVDEANSSSEHSSSTDKASVSSETLKQSDAYQFPLFGSLSLFSLYLAFKFLDKELVNLAIGAYFLFVGCFALTMTVVPLVEKVTPESFRRQHQLTFVTKLPEWITQGATGEFNFAGVLAFLGSAGVCSLYFMLGKPWYLNNVLGISFCLQGVERFSLGSYKIGAILLIGLFFYDIFWVFGTEVMVTVAKNLDGPIKLLFPRGSLLPKNGELGNAPELSLLGLGDIVIPGFFLALLLRFDAHRAQVKIRSPSDVHLSFPKPYFVSALIAYILGLATTLFVMFYFNAAQPALLYLVPACLFSSLLCASVRGEIKQLFDYTEEEEEEDATKNGDDAKKDK</sequence>
<feature type="transmembrane region" description="Helical" evidence="9">
    <location>
        <begin position="274"/>
        <end position="297"/>
    </location>
</feature>
<dbReference type="EMBL" id="BDSP01000016">
    <property type="protein sequence ID" value="GAX10255.1"/>
    <property type="molecule type" value="Genomic_DNA"/>
</dbReference>
<keyword evidence="6 9" id="KW-1133">Transmembrane helix</keyword>
<keyword evidence="5" id="KW-0256">Endoplasmic reticulum</keyword>
<dbReference type="InterPro" id="IPR007369">
    <property type="entry name" value="Peptidase_A22B_SPP"/>
</dbReference>
<feature type="transmembrane region" description="Helical" evidence="9">
    <location>
        <begin position="87"/>
        <end position="105"/>
    </location>
</feature>
<feature type="compositionally biased region" description="Basic and acidic residues" evidence="8">
    <location>
        <begin position="383"/>
        <end position="394"/>
    </location>
</feature>
<reference evidence="10 11" key="1">
    <citation type="journal article" date="2015" name="Plant Cell">
        <title>Oil accumulation by the oleaginous diatom Fistulifera solaris as revealed by the genome and transcriptome.</title>
        <authorList>
            <person name="Tanaka T."/>
            <person name="Maeda Y."/>
            <person name="Veluchamy A."/>
            <person name="Tanaka M."/>
            <person name="Abida H."/>
            <person name="Marechal E."/>
            <person name="Bowler C."/>
            <person name="Muto M."/>
            <person name="Sunaga Y."/>
            <person name="Tanaka M."/>
            <person name="Yoshino T."/>
            <person name="Taniguchi T."/>
            <person name="Fukuda Y."/>
            <person name="Nemoto M."/>
            <person name="Matsumoto M."/>
            <person name="Wong P.S."/>
            <person name="Aburatani S."/>
            <person name="Fujibuchi W."/>
        </authorList>
    </citation>
    <scope>NUCLEOTIDE SEQUENCE [LARGE SCALE GENOMIC DNA]</scope>
    <source>
        <strain evidence="10 11">JPCC DA0580</strain>
    </source>
</reference>
<name>A0A1Z5J8E5_FISSO</name>
<dbReference type="Proteomes" id="UP000198406">
    <property type="component" value="Unassembled WGS sequence"/>
</dbReference>
<dbReference type="GO" id="GO:0098554">
    <property type="term" value="C:cytoplasmic side of endoplasmic reticulum membrane"/>
    <property type="evidence" value="ECO:0007669"/>
    <property type="project" value="TreeGrafter"/>
</dbReference>
<comment type="subcellular location">
    <subcellularLocation>
        <location evidence="1">Endoplasmic reticulum membrane</location>
        <topology evidence="1">Multi-pass membrane protein</topology>
    </subcellularLocation>
</comment>
<feature type="transmembrane region" description="Helical" evidence="9">
    <location>
        <begin position="346"/>
        <end position="364"/>
    </location>
</feature>
<evidence type="ECO:0000256" key="5">
    <source>
        <dbReference type="ARBA" id="ARBA00022824"/>
    </source>
</evidence>
<evidence type="ECO:0000256" key="6">
    <source>
        <dbReference type="ARBA" id="ARBA00022989"/>
    </source>
</evidence>
<keyword evidence="7 9" id="KW-0472">Membrane</keyword>
<feature type="transmembrane region" description="Helical" evidence="9">
    <location>
        <begin position="12"/>
        <end position="29"/>
    </location>
</feature>
<dbReference type="GO" id="GO:0033619">
    <property type="term" value="P:membrane protein proteolysis"/>
    <property type="evidence" value="ECO:0007669"/>
    <property type="project" value="TreeGrafter"/>
</dbReference>
<dbReference type="OrthoDB" id="29661at2759"/>
<feature type="transmembrane region" description="Helical" evidence="9">
    <location>
        <begin position="36"/>
        <end position="56"/>
    </location>
</feature>
<evidence type="ECO:0000256" key="2">
    <source>
        <dbReference type="ARBA" id="ARBA00006859"/>
    </source>
</evidence>
<dbReference type="InterPro" id="IPR006639">
    <property type="entry name" value="Preselin/SPP"/>
</dbReference>
<dbReference type="Pfam" id="PF04258">
    <property type="entry name" value="Peptidase_A22B"/>
    <property type="match status" value="1"/>
</dbReference>
<keyword evidence="11" id="KW-1185">Reference proteome</keyword>
<feature type="region of interest" description="Disordered" evidence="8">
    <location>
        <begin position="375"/>
        <end position="394"/>
    </location>
</feature>
<comment type="caution">
    <text evidence="10">The sequence shown here is derived from an EMBL/GenBank/DDBJ whole genome shotgun (WGS) entry which is preliminary data.</text>
</comment>
<proteinExistence type="inferred from homology"/>
<protein>
    <submittedName>
        <fullName evidence="10">Minor histocompatibility antigen H13</fullName>
    </submittedName>
</protein>
<dbReference type="InParanoid" id="A0A1Z5J8E5"/>
<dbReference type="GO" id="GO:0042500">
    <property type="term" value="F:aspartic endopeptidase activity, intramembrane cleaving"/>
    <property type="evidence" value="ECO:0007669"/>
    <property type="project" value="InterPro"/>
</dbReference>
<evidence type="ECO:0000256" key="3">
    <source>
        <dbReference type="ARBA" id="ARBA00022692"/>
    </source>
</evidence>
<keyword evidence="3 9" id="KW-0812">Transmembrane</keyword>
<evidence type="ECO:0000256" key="8">
    <source>
        <dbReference type="SAM" id="MobiDB-lite"/>
    </source>
</evidence>
<evidence type="ECO:0000256" key="1">
    <source>
        <dbReference type="ARBA" id="ARBA00004477"/>
    </source>
</evidence>
<dbReference type="AlphaFoldDB" id="A0A1Z5J8E5"/>
<accession>A0A1Z5J8E5</accession>
<evidence type="ECO:0000313" key="10">
    <source>
        <dbReference type="EMBL" id="GAX10255.1"/>
    </source>
</evidence>
<keyword evidence="4" id="KW-0378">Hydrolase</keyword>
<feature type="transmembrane region" description="Helical" evidence="9">
    <location>
        <begin position="112"/>
        <end position="137"/>
    </location>
</feature>
<dbReference type="GO" id="GO:0006465">
    <property type="term" value="P:signal peptide processing"/>
    <property type="evidence" value="ECO:0007669"/>
    <property type="project" value="TreeGrafter"/>
</dbReference>
<dbReference type="FunCoup" id="A0A1Z5J8E5">
    <property type="interactions" value="674"/>
</dbReference>
<evidence type="ECO:0000256" key="7">
    <source>
        <dbReference type="ARBA" id="ARBA00023136"/>
    </source>
</evidence>
<feature type="transmembrane region" description="Helical" evidence="9">
    <location>
        <begin position="169"/>
        <end position="190"/>
    </location>
</feature>
<evidence type="ECO:0000313" key="11">
    <source>
        <dbReference type="Proteomes" id="UP000198406"/>
    </source>
</evidence>
<dbReference type="GO" id="GO:0098553">
    <property type="term" value="C:lumenal side of endoplasmic reticulum membrane"/>
    <property type="evidence" value="ECO:0007669"/>
    <property type="project" value="TreeGrafter"/>
</dbReference>
<feature type="transmembrane region" description="Helical" evidence="9">
    <location>
        <begin position="219"/>
        <end position="237"/>
    </location>
</feature>
<dbReference type="PANTHER" id="PTHR12174">
    <property type="entry name" value="SIGNAL PEPTIDE PEPTIDASE"/>
    <property type="match status" value="1"/>
</dbReference>